<feature type="compositionally biased region" description="Basic residues" evidence="1">
    <location>
        <begin position="47"/>
        <end position="61"/>
    </location>
</feature>
<organism evidence="2 3">
    <name type="scientific">Vibrio tapetis subsp. tapetis</name>
    <dbReference type="NCBI Taxonomy" id="1671868"/>
    <lineage>
        <taxon>Bacteria</taxon>
        <taxon>Pseudomonadati</taxon>
        <taxon>Pseudomonadota</taxon>
        <taxon>Gammaproteobacteria</taxon>
        <taxon>Vibrionales</taxon>
        <taxon>Vibrionaceae</taxon>
        <taxon>Vibrio</taxon>
    </lineage>
</organism>
<dbReference type="Proteomes" id="UP000235828">
    <property type="component" value="Chromosome B"/>
</dbReference>
<dbReference type="GO" id="GO:0072344">
    <property type="term" value="P:rescue of stalled ribosome"/>
    <property type="evidence" value="ECO:0007669"/>
    <property type="project" value="InterPro"/>
</dbReference>
<dbReference type="KEGG" id="vta:B0255"/>
<sequence>MKAKRSISQPNNIESHDGDTEFGRGTIKDNALKAVVTSKLFTTRVEKAKKGKGSFKRKGKHRGEEPYSKVA</sequence>
<dbReference type="EMBL" id="LT960612">
    <property type="protein sequence ID" value="SON51866.1"/>
    <property type="molecule type" value="Genomic_DNA"/>
</dbReference>
<evidence type="ECO:0000313" key="3">
    <source>
        <dbReference type="Proteomes" id="UP000235828"/>
    </source>
</evidence>
<proteinExistence type="predicted"/>
<name>A0A2N8ZJ26_9VIBR</name>
<dbReference type="AlphaFoldDB" id="A0A2N8ZJ26"/>
<evidence type="ECO:0008006" key="4">
    <source>
        <dbReference type="Google" id="ProtNLM"/>
    </source>
</evidence>
<feature type="region of interest" description="Disordered" evidence="1">
    <location>
        <begin position="46"/>
        <end position="71"/>
    </location>
</feature>
<feature type="compositionally biased region" description="Basic and acidic residues" evidence="1">
    <location>
        <begin position="62"/>
        <end position="71"/>
    </location>
</feature>
<accession>A0A2N8ZJ26</accession>
<feature type="compositionally biased region" description="Polar residues" evidence="1">
    <location>
        <begin position="1"/>
        <end position="13"/>
    </location>
</feature>
<gene>
    <name evidence="2" type="ORF">VTAP4600_B0255</name>
</gene>
<protein>
    <recommendedName>
        <fullName evidence="4">Alternative ribosome-rescue factor A</fullName>
    </recommendedName>
</protein>
<reference evidence="2 3" key="1">
    <citation type="submission" date="2017-10" db="EMBL/GenBank/DDBJ databases">
        <authorList>
            <person name="Banno H."/>
            <person name="Chua N.-H."/>
        </authorList>
    </citation>
    <scope>NUCLEOTIDE SEQUENCE [LARGE SCALE GENOMIC DNA]</scope>
    <source>
        <strain evidence="2">Vibrio tapetis CECT4600</strain>
    </source>
</reference>
<dbReference type="Pfam" id="PF03889">
    <property type="entry name" value="ArfA"/>
    <property type="match status" value="1"/>
</dbReference>
<feature type="compositionally biased region" description="Basic and acidic residues" evidence="1">
    <location>
        <begin position="14"/>
        <end position="27"/>
    </location>
</feature>
<dbReference type="OrthoDB" id="8603552at2"/>
<evidence type="ECO:0000256" key="1">
    <source>
        <dbReference type="SAM" id="MobiDB-lite"/>
    </source>
</evidence>
<evidence type="ECO:0000313" key="2">
    <source>
        <dbReference type="EMBL" id="SON51866.1"/>
    </source>
</evidence>
<dbReference type="RefSeq" id="WP_102524242.1">
    <property type="nucleotide sequence ID" value="NZ_LT960612.1"/>
</dbReference>
<feature type="region of interest" description="Disordered" evidence="1">
    <location>
        <begin position="1"/>
        <end position="27"/>
    </location>
</feature>
<dbReference type="InterPro" id="IPR005589">
    <property type="entry name" value="ArfA"/>
</dbReference>
<keyword evidence="3" id="KW-1185">Reference proteome</keyword>